<reference evidence="1 2" key="1">
    <citation type="submission" date="2016-11" db="EMBL/GenBank/DDBJ databases">
        <authorList>
            <person name="Jaros S."/>
            <person name="Januszkiewicz K."/>
            <person name="Wedrychowicz H."/>
        </authorList>
    </citation>
    <scope>NUCLEOTIDE SEQUENCE [LARGE SCALE GENOMIC DNA]</scope>
    <source>
        <strain evidence="1 2">DSM 21758</strain>
    </source>
</reference>
<dbReference type="Proteomes" id="UP000184310">
    <property type="component" value="Unassembled WGS sequence"/>
</dbReference>
<dbReference type="Pfam" id="PF07892">
    <property type="entry name" value="DUF1667"/>
    <property type="match status" value="1"/>
</dbReference>
<organism evidence="1 2">
    <name type="scientific">Clostridium cavendishii DSM 21758</name>
    <dbReference type="NCBI Taxonomy" id="1121302"/>
    <lineage>
        <taxon>Bacteria</taxon>
        <taxon>Bacillati</taxon>
        <taxon>Bacillota</taxon>
        <taxon>Clostridia</taxon>
        <taxon>Eubacteriales</taxon>
        <taxon>Clostridiaceae</taxon>
        <taxon>Clostridium</taxon>
    </lineage>
</organism>
<dbReference type="STRING" id="1121302.SAMN02745163_03220"/>
<dbReference type="OrthoDB" id="9811531at2"/>
<dbReference type="AlphaFoldDB" id="A0A1M6PPD1"/>
<dbReference type="PANTHER" id="PTHR39450">
    <property type="entry name" value="MOLYBDOPTERIN OXIDOREDUCTASE, 4FE-4S CLUSTER-BINDING SUBUNIT"/>
    <property type="match status" value="1"/>
</dbReference>
<dbReference type="SUPFAM" id="SSF160148">
    <property type="entry name" value="CPE0013-like"/>
    <property type="match status" value="1"/>
</dbReference>
<name>A0A1M6PPD1_9CLOT</name>
<evidence type="ECO:0000313" key="2">
    <source>
        <dbReference type="Proteomes" id="UP000184310"/>
    </source>
</evidence>
<gene>
    <name evidence="1" type="ORF">SAMN02745163_03220</name>
</gene>
<dbReference type="PANTHER" id="PTHR39450:SF1">
    <property type="entry name" value="DUF1667 DOMAIN-CONTAINING PROTEIN"/>
    <property type="match status" value="1"/>
</dbReference>
<dbReference type="InterPro" id="IPR036593">
    <property type="entry name" value="CPE0013-like_sf"/>
</dbReference>
<accession>A0A1M6PPD1</accession>
<dbReference type="Gene3D" id="3.10.530.10">
    <property type="entry name" value="CPE0013-like"/>
    <property type="match status" value="1"/>
</dbReference>
<dbReference type="RefSeq" id="WP_072990097.1">
    <property type="nucleotide sequence ID" value="NZ_FQZB01000013.1"/>
</dbReference>
<keyword evidence="2" id="KW-1185">Reference proteome</keyword>
<sequence length="114" mass="12457">MEKELICICCPMGCHLKVNLDEKKVTGNTCPRGAAYGINELTNPVRVVTSTVKINGAIHRVLPVKTKEPIKKELIFKCMEALRDVEVNSPVKVGDVIIENILGTGVDIVAARNM</sequence>
<protein>
    <submittedName>
        <fullName evidence="1">CxxC motif-containing protein</fullName>
    </submittedName>
</protein>
<dbReference type="InterPro" id="IPR012460">
    <property type="entry name" value="DUF1667"/>
</dbReference>
<dbReference type="EMBL" id="FQZB01000013">
    <property type="protein sequence ID" value="SHK09864.1"/>
    <property type="molecule type" value="Genomic_DNA"/>
</dbReference>
<evidence type="ECO:0000313" key="1">
    <source>
        <dbReference type="EMBL" id="SHK09864.1"/>
    </source>
</evidence>
<proteinExistence type="predicted"/>